<reference evidence="1" key="1">
    <citation type="submission" date="2014-09" db="EMBL/GenBank/DDBJ databases">
        <authorList>
            <person name="Magalhaes I.L.F."/>
            <person name="Oliveira U."/>
            <person name="Santos F.R."/>
            <person name="Vidigal T.H.D.A."/>
            <person name="Brescovit A.D."/>
            <person name="Santos A.J."/>
        </authorList>
    </citation>
    <scope>NUCLEOTIDE SEQUENCE</scope>
    <source>
        <tissue evidence="1">Shoot tissue taken approximately 20 cm above the soil surface</tissue>
    </source>
</reference>
<name>A0A0A9DN36_ARUDO</name>
<reference evidence="1" key="2">
    <citation type="journal article" date="2015" name="Data Brief">
        <title>Shoot transcriptome of the giant reed, Arundo donax.</title>
        <authorList>
            <person name="Barrero R.A."/>
            <person name="Guerrero F.D."/>
            <person name="Moolhuijzen P."/>
            <person name="Goolsby J.A."/>
            <person name="Tidwell J."/>
            <person name="Bellgard S.E."/>
            <person name="Bellgard M.I."/>
        </authorList>
    </citation>
    <scope>NUCLEOTIDE SEQUENCE</scope>
    <source>
        <tissue evidence="1">Shoot tissue taken approximately 20 cm above the soil surface</tissue>
    </source>
</reference>
<protein>
    <submittedName>
        <fullName evidence="1">Uncharacterized protein</fullName>
    </submittedName>
</protein>
<dbReference type="EMBL" id="GBRH01208684">
    <property type="protein sequence ID" value="JAD89211.1"/>
    <property type="molecule type" value="Transcribed_RNA"/>
</dbReference>
<proteinExistence type="predicted"/>
<evidence type="ECO:0000313" key="1">
    <source>
        <dbReference type="EMBL" id="JAD89211.1"/>
    </source>
</evidence>
<sequence>MQGKLPIMSRKYRTNIAIDLVIQGGIIGFRIFQWCREGAERASIF</sequence>
<organism evidence="1">
    <name type="scientific">Arundo donax</name>
    <name type="common">Giant reed</name>
    <name type="synonym">Donax arundinaceus</name>
    <dbReference type="NCBI Taxonomy" id="35708"/>
    <lineage>
        <taxon>Eukaryota</taxon>
        <taxon>Viridiplantae</taxon>
        <taxon>Streptophyta</taxon>
        <taxon>Embryophyta</taxon>
        <taxon>Tracheophyta</taxon>
        <taxon>Spermatophyta</taxon>
        <taxon>Magnoliopsida</taxon>
        <taxon>Liliopsida</taxon>
        <taxon>Poales</taxon>
        <taxon>Poaceae</taxon>
        <taxon>PACMAD clade</taxon>
        <taxon>Arundinoideae</taxon>
        <taxon>Arundineae</taxon>
        <taxon>Arundo</taxon>
    </lineage>
</organism>
<accession>A0A0A9DN36</accession>
<dbReference type="AlphaFoldDB" id="A0A0A9DN36"/>